<evidence type="ECO:0000259" key="4">
    <source>
        <dbReference type="Pfam" id="PF00135"/>
    </source>
</evidence>
<dbReference type="PANTHER" id="PTHR11559">
    <property type="entry name" value="CARBOXYLESTERASE"/>
    <property type="match status" value="1"/>
</dbReference>
<dbReference type="InterPro" id="IPR029058">
    <property type="entry name" value="AB_hydrolase_fold"/>
</dbReference>
<dbReference type="GO" id="GO:0016787">
    <property type="term" value="F:hydrolase activity"/>
    <property type="evidence" value="ECO:0007669"/>
    <property type="project" value="UniProtKB-KW"/>
</dbReference>
<name>A0A0B8N0R1_TALPI</name>
<feature type="domain" description="Carboxylesterase type B" evidence="4">
    <location>
        <begin position="21"/>
        <end position="499"/>
    </location>
</feature>
<dbReference type="InterPro" id="IPR002018">
    <property type="entry name" value="CarbesteraseB"/>
</dbReference>
<dbReference type="Gene3D" id="3.40.50.1820">
    <property type="entry name" value="alpha/beta hydrolase"/>
    <property type="match status" value="1"/>
</dbReference>
<organism evidence="5 6">
    <name type="scientific">Talaromyces pinophilus</name>
    <name type="common">Penicillium pinophilum</name>
    <dbReference type="NCBI Taxonomy" id="128442"/>
    <lineage>
        <taxon>Eukaryota</taxon>
        <taxon>Fungi</taxon>
        <taxon>Dikarya</taxon>
        <taxon>Ascomycota</taxon>
        <taxon>Pezizomycotina</taxon>
        <taxon>Eurotiomycetes</taxon>
        <taxon>Eurotiomycetidae</taxon>
        <taxon>Eurotiales</taxon>
        <taxon>Trichocomaceae</taxon>
        <taxon>Talaromyces</taxon>
        <taxon>Talaromyces sect. Talaromyces</taxon>
    </lineage>
</organism>
<keyword evidence="2 3" id="KW-0378">Hydrolase</keyword>
<dbReference type="AlphaFoldDB" id="A0A0B8N0R1"/>
<evidence type="ECO:0000313" key="6">
    <source>
        <dbReference type="Proteomes" id="UP000053095"/>
    </source>
</evidence>
<evidence type="ECO:0000256" key="1">
    <source>
        <dbReference type="ARBA" id="ARBA00005964"/>
    </source>
</evidence>
<evidence type="ECO:0000313" key="5">
    <source>
        <dbReference type="EMBL" id="GAM37247.1"/>
    </source>
</evidence>
<dbReference type="EMBL" id="DF933819">
    <property type="protein sequence ID" value="GAM37247.1"/>
    <property type="molecule type" value="Genomic_DNA"/>
</dbReference>
<gene>
    <name evidence="5" type="ORF">TCE0_023r07014</name>
</gene>
<dbReference type="InterPro" id="IPR019819">
    <property type="entry name" value="Carboxylesterase_B_CS"/>
</dbReference>
<sequence>MGTSAADNVKQLDYTSYLGYDQGDGVSFWKGIRFAAAPVGELRFAGPQDPPATKDIQDATAHGPICIATGSYPIPDGQSEDCLFLDVYAPTKASNLPVFVWIPGGGYNSIANANYDGTGLIKASGHNIVVVTINYRVGPYGFLASKEVQRNGSLNNGLKDIIQALEWVQKHIATFGGDPSHVTVGGDSAGGDAITLLLSSYGGSGKLTSLLHAAAVESPSLGSLATVEESKFVYDNLTIRTGCAPSKDTFGCLRNLDIDTLQKENYNIPFPNASLPPIYLYRPTIDNDLVTDHTYRLFGQGRFIKIPVIFGYDSNEGTIFTPHHISTIDQADQFIQANFPTIQKVQLDKVNSMYMSEPDNPVYEGTGKYWQGVSNAYGEIRYICPAIYILSAYSGHSATVNSNWGYHYAVLDSDAVTSGYGTTHTMEVSAIWGPQYVSARPPASYSTSNSEIVPLMQQYWTSFIRSYNPNTYRAAGSPKWQPWGDGYKQMFIQTGDTRMIVVSDDQKKRCKYLESIAQDLAQ</sequence>
<reference evidence="6" key="1">
    <citation type="journal article" date="2015" name="Genome Announc.">
        <title>Draft genome sequence of Talaromyces cellulolyticus strain Y-94, a source of lignocellulosic biomass-degrading enzymes.</title>
        <authorList>
            <person name="Fujii T."/>
            <person name="Koike H."/>
            <person name="Sawayama S."/>
            <person name="Yano S."/>
            <person name="Inoue H."/>
        </authorList>
    </citation>
    <scope>NUCLEOTIDE SEQUENCE [LARGE SCALE GENOMIC DNA]</scope>
    <source>
        <strain evidence="6">Y-94</strain>
    </source>
</reference>
<evidence type="ECO:0000256" key="3">
    <source>
        <dbReference type="RuleBase" id="RU361235"/>
    </source>
</evidence>
<evidence type="ECO:0000256" key="2">
    <source>
        <dbReference type="ARBA" id="ARBA00022801"/>
    </source>
</evidence>
<accession>A0A0B8N0R1</accession>
<comment type="similarity">
    <text evidence="1 3">Belongs to the type-B carboxylesterase/lipase family.</text>
</comment>
<protein>
    <recommendedName>
        <fullName evidence="3">Carboxylic ester hydrolase</fullName>
        <ecNumber evidence="3">3.1.1.-</ecNumber>
    </recommendedName>
</protein>
<keyword evidence="6" id="KW-1185">Reference proteome</keyword>
<dbReference type="InterPro" id="IPR019826">
    <property type="entry name" value="Carboxylesterase_B_AS"/>
</dbReference>
<dbReference type="EC" id="3.1.1.-" evidence="3"/>
<dbReference type="SUPFAM" id="SSF53474">
    <property type="entry name" value="alpha/beta-Hydrolases"/>
    <property type="match status" value="1"/>
</dbReference>
<dbReference type="Pfam" id="PF00135">
    <property type="entry name" value="COesterase"/>
    <property type="match status" value="1"/>
</dbReference>
<dbReference type="InterPro" id="IPR050309">
    <property type="entry name" value="Type-B_Carboxylest/Lipase"/>
</dbReference>
<dbReference type="ESTHER" id="9euro-a0a0b8n0r1">
    <property type="family name" value="Fungal_carboxylesterase_lipase"/>
</dbReference>
<dbReference type="PROSITE" id="PS00122">
    <property type="entry name" value="CARBOXYLESTERASE_B_1"/>
    <property type="match status" value="1"/>
</dbReference>
<dbReference type="Proteomes" id="UP000053095">
    <property type="component" value="Unassembled WGS sequence"/>
</dbReference>
<dbReference type="PROSITE" id="PS00941">
    <property type="entry name" value="CARBOXYLESTERASE_B_2"/>
    <property type="match status" value="1"/>
</dbReference>
<proteinExistence type="inferred from homology"/>